<name>A0A8K0VYY1_9PLEO</name>
<keyword evidence="2" id="KW-1185">Reference proteome</keyword>
<dbReference type="Gene3D" id="2.40.160.20">
    <property type="match status" value="1"/>
</dbReference>
<organism evidence="1 2">
    <name type="scientific">Paraphoma chrysanthemicola</name>
    <dbReference type="NCBI Taxonomy" id="798071"/>
    <lineage>
        <taxon>Eukaryota</taxon>
        <taxon>Fungi</taxon>
        <taxon>Dikarya</taxon>
        <taxon>Ascomycota</taxon>
        <taxon>Pezizomycotina</taxon>
        <taxon>Dothideomycetes</taxon>
        <taxon>Pleosporomycetidae</taxon>
        <taxon>Pleosporales</taxon>
        <taxon>Pleosporineae</taxon>
        <taxon>Phaeosphaeriaceae</taxon>
        <taxon>Paraphoma</taxon>
    </lineage>
</organism>
<gene>
    <name evidence="1" type="ORF">FB567DRAFT_591522</name>
</gene>
<proteinExistence type="predicted"/>
<reference evidence="1" key="1">
    <citation type="journal article" date="2021" name="Nat. Commun.">
        <title>Genetic determinants of endophytism in the Arabidopsis root mycobiome.</title>
        <authorList>
            <person name="Mesny F."/>
            <person name="Miyauchi S."/>
            <person name="Thiergart T."/>
            <person name="Pickel B."/>
            <person name="Atanasova L."/>
            <person name="Karlsson M."/>
            <person name="Huettel B."/>
            <person name="Barry K.W."/>
            <person name="Haridas S."/>
            <person name="Chen C."/>
            <person name="Bauer D."/>
            <person name="Andreopoulos W."/>
            <person name="Pangilinan J."/>
            <person name="LaButti K."/>
            <person name="Riley R."/>
            <person name="Lipzen A."/>
            <person name="Clum A."/>
            <person name="Drula E."/>
            <person name="Henrissat B."/>
            <person name="Kohler A."/>
            <person name="Grigoriev I.V."/>
            <person name="Martin F.M."/>
            <person name="Hacquard S."/>
        </authorList>
    </citation>
    <scope>NUCLEOTIDE SEQUENCE</scope>
    <source>
        <strain evidence="1">MPI-SDFR-AT-0120</strain>
    </source>
</reference>
<dbReference type="EMBL" id="JAGMVJ010000008">
    <property type="protein sequence ID" value="KAH7088104.1"/>
    <property type="molecule type" value="Genomic_DNA"/>
</dbReference>
<dbReference type="OrthoDB" id="2544694at2759"/>
<protein>
    <submittedName>
        <fullName evidence="1">Uncharacterized protein</fullName>
    </submittedName>
</protein>
<evidence type="ECO:0000313" key="1">
    <source>
        <dbReference type="EMBL" id="KAH7088104.1"/>
    </source>
</evidence>
<sequence>MSGHPKLIPAFTAKLKSGTPFPIGNAAAGASKQVFPIAWGELRSVEDFPIALKAEVQYGSDTVQIEPSQSHVRIAVNAVLKTQTGSHLVYKYHGIVKIDPAFMAIFAASPDAKTTDFGNAFTSIQFETGDEKLKALDYGIFVGSARFVVEQDGQIVIETKISQVVP</sequence>
<dbReference type="Proteomes" id="UP000813461">
    <property type="component" value="Unassembled WGS sequence"/>
</dbReference>
<dbReference type="AlphaFoldDB" id="A0A8K0VYY1"/>
<accession>A0A8K0VYY1</accession>
<evidence type="ECO:0000313" key="2">
    <source>
        <dbReference type="Proteomes" id="UP000813461"/>
    </source>
</evidence>
<dbReference type="Pfam" id="PF11578">
    <property type="entry name" value="DUF3237"/>
    <property type="match status" value="1"/>
</dbReference>
<comment type="caution">
    <text evidence="1">The sequence shown here is derived from an EMBL/GenBank/DDBJ whole genome shotgun (WGS) entry which is preliminary data.</text>
</comment>